<organism evidence="2 3">
    <name type="scientific">Cetraspora pellucida</name>
    <dbReference type="NCBI Taxonomy" id="1433469"/>
    <lineage>
        <taxon>Eukaryota</taxon>
        <taxon>Fungi</taxon>
        <taxon>Fungi incertae sedis</taxon>
        <taxon>Mucoromycota</taxon>
        <taxon>Glomeromycotina</taxon>
        <taxon>Glomeromycetes</taxon>
        <taxon>Diversisporales</taxon>
        <taxon>Gigasporaceae</taxon>
        <taxon>Cetraspora</taxon>
    </lineage>
</organism>
<keyword evidence="1" id="KW-0472">Membrane</keyword>
<evidence type="ECO:0000313" key="2">
    <source>
        <dbReference type="EMBL" id="CAG8787143.1"/>
    </source>
</evidence>
<accession>A0A9N9P4K5</accession>
<gene>
    <name evidence="2" type="ORF">CPELLU_LOCUS16766</name>
</gene>
<dbReference type="Proteomes" id="UP000789759">
    <property type="component" value="Unassembled WGS sequence"/>
</dbReference>
<feature type="non-terminal residue" evidence="2">
    <location>
        <position position="1"/>
    </location>
</feature>
<evidence type="ECO:0000313" key="3">
    <source>
        <dbReference type="Proteomes" id="UP000789759"/>
    </source>
</evidence>
<keyword evidence="1" id="KW-0812">Transmembrane</keyword>
<comment type="caution">
    <text evidence="2">The sequence shown here is derived from an EMBL/GenBank/DDBJ whole genome shotgun (WGS) entry which is preliminary data.</text>
</comment>
<keyword evidence="1" id="KW-1133">Transmembrane helix</keyword>
<dbReference type="EMBL" id="CAJVQA010025807">
    <property type="protein sequence ID" value="CAG8787143.1"/>
    <property type="molecule type" value="Genomic_DNA"/>
</dbReference>
<dbReference type="AlphaFoldDB" id="A0A9N9P4K5"/>
<evidence type="ECO:0000256" key="1">
    <source>
        <dbReference type="SAM" id="Phobius"/>
    </source>
</evidence>
<reference evidence="2" key="1">
    <citation type="submission" date="2021-06" db="EMBL/GenBank/DDBJ databases">
        <authorList>
            <person name="Kallberg Y."/>
            <person name="Tangrot J."/>
            <person name="Rosling A."/>
        </authorList>
    </citation>
    <scope>NUCLEOTIDE SEQUENCE</scope>
    <source>
        <strain evidence="2">FL966</strain>
    </source>
</reference>
<name>A0A9N9P4K5_9GLOM</name>
<protein>
    <submittedName>
        <fullName evidence="2">2090_t:CDS:1</fullName>
    </submittedName>
</protein>
<keyword evidence="3" id="KW-1185">Reference proteome</keyword>
<feature type="transmembrane region" description="Helical" evidence="1">
    <location>
        <begin position="77"/>
        <end position="102"/>
    </location>
</feature>
<proteinExistence type="predicted"/>
<sequence>MSSSNSKLKICEQNDLHEELRKIHDDLECILNENHERKYYVKRINDKEETSLTEFIEFYKSTWLDGVQKAVNTGNSVFPVIGGAVGGLVAASIGYLSINTVFDMYKNEKFERMLKKAYKDDQYVIEEDLDNIIQILKYDIDLKFKEMIEQEALKYLKEKYPNQ</sequence>